<comment type="catalytic activity">
    <reaction evidence="11 12">
        <text>nicotinate beta-D-ribonucleotide + CO2 + diphosphate = quinolinate + 5-phospho-alpha-D-ribose 1-diphosphate + 2 H(+)</text>
        <dbReference type="Rhea" id="RHEA:12733"/>
        <dbReference type="ChEBI" id="CHEBI:15378"/>
        <dbReference type="ChEBI" id="CHEBI:16526"/>
        <dbReference type="ChEBI" id="CHEBI:29959"/>
        <dbReference type="ChEBI" id="CHEBI:33019"/>
        <dbReference type="ChEBI" id="CHEBI:57502"/>
        <dbReference type="ChEBI" id="CHEBI:58017"/>
        <dbReference type="EC" id="2.4.2.19"/>
    </reaction>
</comment>
<evidence type="ECO:0000256" key="10">
    <source>
        <dbReference type="ARBA" id="ARBA00033102"/>
    </source>
</evidence>
<evidence type="ECO:0000256" key="11">
    <source>
        <dbReference type="ARBA" id="ARBA00047445"/>
    </source>
</evidence>
<dbReference type="SUPFAM" id="SSF51690">
    <property type="entry name" value="Nicotinate/Quinolinate PRTase C-terminal domain-like"/>
    <property type="match status" value="1"/>
</dbReference>
<dbReference type="PIRSF" id="PIRSF006250">
    <property type="entry name" value="NadC_ModD"/>
    <property type="match status" value="1"/>
</dbReference>
<name>A0A024GT00_9STRA</name>
<accession>A0A024GT00</accession>
<dbReference type="InterPro" id="IPR002638">
    <property type="entry name" value="Quinolinate_PRibosylTrfase_C"/>
</dbReference>
<reference evidence="15 16" key="1">
    <citation type="submission" date="2012-05" db="EMBL/GenBank/DDBJ databases">
        <title>Recombination and specialization in a pathogen metapopulation.</title>
        <authorList>
            <person name="Gardiner A."/>
            <person name="Kemen E."/>
            <person name="Schultz-Larsen T."/>
            <person name="MacLean D."/>
            <person name="Van Oosterhout C."/>
            <person name="Jones J.D.G."/>
        </authorList>
    </citation>
    <scope>NUCLEOTIDE SEQUENCE [LARGE SCALE GENOMIC DNA]</scope>
    <source>
        <strain evidence="15 16">Ac Nc2</strain>
    </source>
</reference>
<evidence type="ECO:0000256" key="9">
    <source>
        <dbReference type="ARBA" id="ARBA00022679"/>
    </source>
</evidence>
<evidence type="ECO:0000256" key="5">
    <source>
        <dbReference type="ARBA" id="ARBA00011944"/>
    </source>
</evidence>
<dbReference type="EMBL" id="CAIX01000365">
    <property type="protein sequence ID" value="CCI49909.1"/>
    <property type="molecule type" value="Genomic_DNA"/>
</dbReference>
<evidence type="ECO:0000313" key="16">
    <source>
        <dbReference type="Proteomes" id="UP000053237"/>
    </source>
</evidence>
<comment type="similarity">
    <text evidence="3 12">Belongs to the NadC/ModD family.</text>
</comment>
<evidence type="ECO:0000256" key="8">
    <source>
        <dbReference type="ARBA" id="ARBA00022676"/>
    </source>
</evidence>
<dbReference type="GO" id="GO:0009435">
    <property type="term" value="P:NAD+ biosynthetic process"/>
    <property type="evidence" value="ECO:0007669"/>
    <property type="project" value="UniProtKB-UniPathway"/>
</dbReference>
<dbReference type="InParanoid" id="A0A024GT00"/>
<dbReference type="GO" id="GO:0005737">
    <property type="term" value="C:cytoplasm"/>
    <property type="evidence" value="ECO:0007669"/>
    <property type="project" value="TreeGrafter"/>
</dbReference>
<protein>
    <recommendedName>
        <fullName evidence="6 12">Nicotinate-nucleotide pyrophosphorylase [carboxylating]</fullName>
        <ecNumber evidence="5 12">2.4.2.19</ecNumber>
    </recommendedName>
    <alternativeName>
        <fullName evidence="10 12">Quinolinate phosphoribosyltransferase [decarboxylating]</fullName>
    </alternativeName>
</protein>
<comment type="pathway">
    <text evidence="2 12">Cofactor biosynthesis; NAD(+) biosynthesis; nicotinate D-ribonucleotide from quinolinate: step 1/1.</text>
</comment>
<feature type="domain" description="Quinolinate phosphoribosyl transferase C-terminal" evidence="13">
    <location>
        <begin position="120"/>
        <end position="290"/>
    </location>
</feature>
<dbReference type="PANTHER" id="PTHR32179:SF3">
    <property type="entry name" value="NICOTINATE-NUCLEOTIDE PYROPHOSPHORYLASE [CARBOXYLATING]"/>
    <property type="match status" value="1"/>
</dbReference>
<gene>
    <name evidence="15" type="ORF">BN9_113950</name>
</gene>
<sequence>MSGPSCMAHLLPPTWKKHIQMWLEDDIPSFDIGGYVVGESIKKALLFGKSDGILAGVPFFEEIFKKLDCTVEWKLTEGSKIDLKDTDTNKVIVAEITGKCRNILLGERTALNILTRASGIATQAFETLEIARQFGWNGHLSGTRKTTPGFRLIEKYALMVAGVSTHRHDLSQMVMLKDNHIWAAGSITKAVSCAKKVAGFHIKIEVECQNQKEAEEAATAGADIVMLDNMRPDVLRSVAQSLKERFSHVLIEASGGITAVNIVEYTSPHVDIISQGSLTQGYPCLDFSLKIQKSNSL</sequence>
<keyword evidence="9 12" id="KW-0808">Transferase</keyword>
<keyword evidence="8 12" id="KW-0328">Glycosyltransferase</keyword>
<dbReference type="STRING" id="65357.A0A024GT00"/>
<evidence type="ECO:0000259" key="14">
    <source>
        <dbReference type="Pfam" id="PF02749"/>
    </source>
</evidence>
<dbReference type="InterPro" id="IPR037128">
    <property type="entry name" value="Quinolinate_PRibosylTase_N_sf"/>
</dbReference>
<dbReference type="AlphaFoldDB" id="A0A024GT00"/>
<evidence type="ECO:0000256" key="6">
    <source>
        <dbReference type="ARBA" id="ARBA00020990"/>
    </source>
</evidence>
<dbReference type="Pfam" id="PF02749">
    <property type="entry name" value="QRPTase_N"/>
    <property type="match status" value="1"/>
</dbReference>
<dbReference type="PANTHER" id="PTHR32179">
    <property type="entry name" value="NICOTINATE-NUCLEOTIDE PYROPHOSPHORYLASE [CARBOXYLATING]"/>
    <property type="match status" value="1"/>
</dbReference>
<dbReference type="Pfam" id="PF01729">
    <property type="entry name" value="QRPTase_C"/>
    <property type="match status" value="1"/>
</dbReference>
<comment type="subunit">
    <text evidence="4 12">Hexamer formed by 3 homodimers.</text>
</comment>
<evidence type="ECO:0000256" key="1">
    <source>
        <dbReference type="ARBA" id="ARBA00003237"/>
    </source>
</evidence>
<dbReference type="GO" id="GO:0004514">
    <property type="term" value="F:nicotinate-nucleotide diphosphorylase (carboxylating) activity"/>
    <property type="evidence" value="ECO:0007669"/>
    <property type="project" value="UniProtKB-EC"/>
</dbReference>
<dbReference type="SUPFAM" id="SSF54675">
    <property type="entry name" value="Nicotinate/Quinolinate PRTase N-terminal domain-like"/>
    <property type="match status" value="1"/>
</dbReference>
<dbReference type="CDD" id="cd01572">
    <property type="entry name" value="QPRTase"/>
    <property type="match status" value="1"/>
</dbReference>
<evidence type="ECO:0000256" key="12">
    <source>
        <dbReference type="PIRNR" id="PIRNR006250"/>
    </source>
</evidence>
<dbReference type="FunFam" id="3.90.1170.20:FF:000003">
    <property type="entry name" value="Nicotinate-nucleotide pyrophosphorylase [carboxylating]"/>
    <property type="match status" value="1"/>
</dbReference>
<dbReference type="Gene3D" id="3.90.1170.20">
    <property type="entry name" value="Quinolinate phosphoribosyl transferase, N-terminal domain"/>
    <property type="match status" value="1"/>
</dbReference>
<dbReference type="FunFam" id="3.20.20.70:FF:000090">
    <property type="entry name" value="Nicotinate-nucleotide pyrophosphorylase [carboxylating]"/>
    <property type="match status" value="1"/>
</dbReference>
<dbReference type="Proteomes" id="UP000053237">
    <property type="component" value="Unassembled WGS sequence"/>
</dbReference>
<dbReference type="InterPro" id="IPR004393">
    <property type="entry name" value="NadC"/>
</dbReference>
<feature type="domain" description="Quinolinate phosphoribosyl transferase N-terminal" evidence="14">
    <location>
        <begin position="43"/>
        <end position="118"/>
    </location>
</feature>
<dbReference type="UniPathway" id="UPA00253">
    <property type="reaction ID" value="UER00331"/>
</dbReference>
<keyword evidence="16" id="KW-1185">Reference proteome</keyword>
<comment type="caution">
    <text evidence="15">The sequence shown here is derived from an EMBL/GenBank/DDBJ whole genome shotgun (WGS) entry which is preliminary data.</text>
</comment>
<dbReference type="InterPro" id="IPR027277">
    <property type="entry name" value="NadC/ModD"/>
</dbReference>
<evidence type="ECO:0000256" key="7">
    <source>
        <dbReference type="ARBA" id="ARBA00022642"/>
    </source>
</evidence>
<evidence type="ECO:0000256" key="2">
    <source>
        <dbReference type="ARBA" id="ARBA00004893"/>
    </source>
</evidence>
<dbReference type="GO" id="GO:0034213">
    <property type="term" value="P:quinolinate catabolic process"/>
    <property type="evidence" value="ECO:0007669"/>
    <property type="project" value="TreeGrafter"/>
</dbReference>
<proteinExistence type="inferred from homology"/>
<dbReference type="OrthoDB" id="10067394at2759"/>
<evidence type="ECO:0000256" key="3">
    <source>
        <dbReference type="ARBA" id="ARBA00009400"/>
    </source>
</evidence>
<dbReference type="InterPro" id="IPR036068">
    <property type="entry name" value="Nicotinate_pribotase-like_C"/>
</dbReference>
<comment type="function">
    <text evidence="1 12">Involved in the catabolism of quinolinic acid (QA).</text>
</comment>
<dbReference type="InterPro" id="IPR022412">
    <property type="entry name" value="Quinolinate_PRibosylTrfase_N"/>
</dbReference>
<evidence type="ECO:0000256" key="4">
    <source>
        <dbReference type="ARBA" id="ARBA00011218"/>
    </source>
</evidence>
<evidence type="ECO:0000313" key="15">
    <source>
        <dbReference type="EMBL" id="CCI49909.1"/>
    </source>
</evidence>
<dbReference type="Gene3D" id="3.20.20.70">
    <property type="entry name" value="Aldolase class I"/>
    <property type="match status" value="1"/>
</dbReference>
<organism evidence="15 16">
    <name type="scientific">Albugo candida</name>
    <dbReference type="NCBI Taxonomy" id="65357"/>
    <lineage>
        <taxon>Eukaryota</taxon>
        <taxon>Sar</taxon>
        <taxon>Stramenopiles</taxon>
        <taxon>Oomycota</taxon>
        <taxon>Peronosporomycetes</taxon>
        <taxon>Albuginales</taxon>
        <taxon>Albuginaceae</taxon>
        <taxon>Albugo</taxon>
    </lineage>
</organism>
<keyword evidence="7 12" id="KW-0662">Pyridine nucleotide biosynthesis</keyword>
<dbReference type="InterPro" id="IPR013785">
    <property type="entry name" value="Aldolase_TIM"/>
</dbReference>
<dbReference type="EC" id="2.4.2.19" evidence="5 12"/>
<evidence type="ECO:0000259" key="13">
    <source>
        <dbReference type="Pfam" id="PF01729"/>
    </source>
</evidence>
<dbReference type="NCBIfam" id="TIGR00078">
    <property type="entry name" value="nadC"/>
    <property type="match status" value="1"/>
</dbReference>